<feature type="transmembrane region" description="Helical" evidence="12">
    <location>
        <begin position="288"/>
        <end position="315"/>
    </location>
</feature>
<dbReference type="RefSeq" id="XP_030077276.1">
    <property type="nucleotide sequence ID" value="XM_030221416.1"/>
</dbReference>
<dbReference type="InterPro" id="IPR017452">
    <property type="entry name" value="GPCR_Rhodpsn_7TM"/>
</dbReference>
<keyword evidence="3" id="KW-0716">Sensory transduction</keyword>
<evidence type="ECO:0000313" key="15">
    <source>
        <dbReference type="RefSeq" id="XP_030077276.1"/>
    </source>
</evidence>
<dbReference type="AlphaFoldDB" id="A0A6P7ZSJ6"/>
<dbReference type="PRINTS" id="PR00245">
    <property type="entry name" value="OLFACTORYR"/>
</dbReference>
<dbReference type="Proteomes" id="UP000515156">
    <property type="component" value="Chromosome 1"/>
</dbReference>
<evidence type="ECO:0000256" key="10">
    <source>
        <dbReference type="ARBA" id="ARBA00023224"/>
    </source>
</evidence>
<dbReference type="PRINTS" id="PR00237">
    <property type="entry name" value="GPCRRHODOPSN"/>
</dbReference>
<dbReference type="PROSITE" id="PS50262">
    <property type="entry name" value="G_PROTEIN_RECEP_F1_2"/>
    <property type="match status" value="2"/>
</dbReference>
<feature type="transmembrane region" description="Helical" evidence="12">
    <location>
        <begin position="394"/>
        <end position="422"/>
    </location>
</feature>
<evidence type="ECO:0000256" key="2">
    <source>
        <dbReference type="ARBA" id="ARBA00022475"/>
    </source>
</evidence>
<comment type="similarity">
    <text evidence="11">Belongs to the G-protein coupled receptor 1 family.</text>
</comment>
<keyword evidence="4 11" id="KW-0812">Transmembrane</keyword>
<keyword evidence="7 11" id="KW-0297">G-protein coupled receptor</keyword>
<evidence type="ECO:0000259" key="13">
    <source>
        <dbReference type="PROSITE" id="PS50262"/>
    </source>
</evidence>
<comment type="subcellular location">
    <subcellularLocation>
        <location evidence="1">Cell membrane</location>
        <topology evidence="1">Multi-pass membrane protein</topology>
    </subcellularLocation>
</comment>
<keyword evidence="8 12" id="KW-0472">Membrane</keyword>
<evidence type="ECO:0000256" key="4">
    <source>
        <dbReference type="ARBA" id="ARBA00022692"/>
    </source>
</evidence>
<keyword evidence="2" id="KW-1003">Cell membrane</keyword>
<keyword evidence="5" id="KW-0552">Olfaction</keyword>
<evidence type="ECO:0000256" key="1">
    <source>
        <dbReference type="ARBA" id="ARBA00004651"/>
    </source>
</evidence>
<dbReference type="KEGG" id="muo:115481932"/>
<dbReference type="Gene3D" id="1.20.1070.10">
    <property type="entry name" value="Rhodopsin 7-helix transmembrane proteins"/>
    <property type="match status" value="2"/>
</dbReference>
<keyword evidence="10 11" id="KW-0807">Transducer</keyword>
<dbReference type="InterPro" id="IPR000276">
    <property type="entry name" value="GPCR_Rhodpsn"/>
</dbReference>
<evidence type="ECO:0000256" key="7">
    <source>
        <dbReference type="ARBA" id="ARBA00023040"/>
    </source>
</evidence>
<keyword evidence="9 11" id="KW-0675">Receptor</keyword>
<feature type="transmembrane region" description="Helical" evidence="12">
    <location>
        <begin position="25"/>
        <end position="49"/>
    </location>
</feature>
<accession>A0A6P7ZSJ6</accession>
<feature type="transmembrane region" description="Helical" evidence="12">
    <location>
        <begin position="434"/>
        <end position="457"/>
    </location>
</feature>
<dbReference type="SUPFAM" id="SSF81321">
    <property type="entry name" value="Family A G protein-coupled receptor-like"/>
    <property type="match status" value="2"/>
</dbReference>
<feature type="transmembrane region" description="Helical" evidence="12">
    <location>
        <begin position="469"/>
        <end position="489"/>
    </location>
</feature>
<name>A0A6P7ZSJ6_9AMPH</name>
<dbReference type="FunCoup" id="A0A6P7ZSJ6">
    <property type="interactions" value="377"/>
</dbReference>
<dbReference type="GO" id="GO:0004984">
    <property type="term" value="F:olfactory receptor activity"/>
    <property type="evidence" value="ECO:0007669"/>
    <property type="project" value="InterPro"/>
</dbReference>
<dbReference type="GeneID" id="115481932"/>
<evidence type="ECO:0000256" key="8">
    <source>
        <dbReference type="ARBA" id="ARBA00023136"/>
    </source>
</evidence>
<keyword evidence="6 12" id="KW-1133">Transmembrane helix</keyword>
<evidence type="ECO:0000256" key="3">
    <source>
        <dbReference type="ARBA" id="ARBA00022606"/>
    </source>
</evidence>
<dbReference type="InterPro" id="IPR000725">
    <property type="entry name" value="Olfact_rcpt"/>
</dbReference>
<dbReference type="FunFam" id="1.20.1070.10:FF:000004">
    <property type="entry name" value="Olfactory receptor"/>
    <property type="match status" value="1"/>
</dbReference>
<feature type="transmembrane region" description="Helical" evidence="12">
    <location>
        <begin position="258"/>
        <end position="276"/>
    </location>
</feature>
<feature type="domain" description="G-protein coupled receptors family 1 profile" evidence="13">
    <location>
        <begin position="238"/>
        <end position="487"/>
    </location>
</feature>
<evidence type="ECO:0000256" key="9">
    <source>
        <dbReference type="ARBA" id="ARBA00023170"/>
    </source>
</evidence>
<evidence type="ECO:0000256" key="6">
    <source>
        <dbReference type="ARBA" id="ARBA00022989"/>
    </source>
</evidence>
<dbReference type="InParanoid" id="A0A6P7ZSJ6"/>
<evidence type="ECO:0000256" key="11">
    <source>
        <dbReference type="RuleBase" id="RU000688"/>
    </source>
</evidence>
<protein>
    <submittedName>
        <fullName evidence="15">Olfactory receptor 1019-like</fullName>
    </submittedName>
</protein>
<proteinExistence type="inferred from homology"/>
<reference evidence="15" key="1">
    <citation type="submission" date="2025-08" db="UniProtKB">
        <authorList>
            <consortium name="RefSeq"/>
        </authorList>
    </citation>
    <scope>IDENTIFICATION</scope>
</reference>
<sequence length="510" mass="57174">MDIRNHSSVTEFILLGLTDDPELQILLFIIFSFVYIITILGNIGMLVVITTDPQLQTAMYFFLRHLSFVDLCYSTVIVPQTLINFLSERKAISFLGCAAQMFFFVGMGASEGLILALMSYDRYIAICNPLLYTTVMTNNICILLVSGAYFGGFLNSLIQTASIFSLSFCRSNKITHFFCDIPPLLKLSCSDTSLNEILLKDNHSSVTEFILLGLTDDPDLQILLFIIFSFVYIITILGNIGMLVVITTDSQLQTAMYFFLRHLSFVDLCYSTVIVPQTLINFLSEKKVISFLGCAAQMFFFVGLGASEGLILALMSYDRYIAICNPLLYTTVMTNNICILLVSGAYFGGFLNSLIQTASIFSLSFCRSNKITHFLCDIPPLLKLSCSDTSLNEILLFSFAGSIQVGTLLVILISYAFILCSILRMPSATGRHKAFNTCASHFLCVTLFYSTAIFMYMRPSSKYTMDQDRVVSVFYTVIIPMLNPLIYSLRNKDVKAALRKTIRRTVDFLH</sequence>
<dbReference type="Pfam" id="PF13853">
    <property type="entry name" value="7tm_4"/>
    <property type="match status" value="2"/>
</dbReference>
<dbReference type="GO" id="GO:0004930">
    <property type="term" value="F:G protein-coupled receptor activity"/>
    <property type="evidence" value="ECO:0007669"/>
    <property type="project" value="UniProtKB-KW"/>
</dbReference>
<dbReference type="CDD" id="cd15230">
    <property type="entry name" value="7tmA_OR5-like"/>
    <property type="match status" value="1"/>
</dbReference>
<dbReference type="GO" id="GO:0005886">
    <property type="term" value="C:plasma membrane"/>
    <property type="evidence" value="ECO:0007669"/>
    <property type="project" value="UniProtKB-SubCell"/>
</dbReference>
<feature type="transmembrane region" description="Helical" evidence="12">
    <location>
        <begin position="92"/>
        <end position="118"/>
    </location>
</feature>
<dbReference type="PROSITE" id="PS00237">
    <property type="entry name" value="G_PROTEIN_RECEP_F1_1"/>
    <property type="match status" value="1"/>
</dbReference>
<evidence type="ECO:0000256" key="5">
    <source>
        <dbReference type="ARBA" id="ARBA00022725"/>
    </source>
</evidence>
<organism evidence="14 15">
    <name type="scientific">Microcaecilia unicolor</name>
    <dbReference type="NCBI Taxonomy" id="1415580"/>
    <lineage>
        <taxon>Eukaryota</taxon>
        <taxon>Metazoa</taxon>
        <taxon>Chordata</taxon>
        <taxon>Craniata</taxon>
        <taxon>Vertebrata</taxon>
        <taxon>Euteleostomi</taxon>
        <taxon>Amphibia</taxon>
        <taxon>Gymnophiona</taxon>
        <taxon>Siphonopidae</taxon>
        <taxon>Microcaecilia</taxon>
    </lineage>
</organism>
<feature type="transmembrane region" description="Helical" evidence="12">
    <location>
        <begin position="222"/>
        <end position="246"/>
    </location>
</feature>
<gene>
    <name evidence="15" type="primary">LOC115481932</name>
</gene>
<dbReference type="PANTHER" id="PTHR48018">
    <property type="entry name" value="OLFACTORY RECEPTOR"/>
    <property type="match status" value="1"/>
</dbReference>
<evidence type="ECO:0000313" key="14">
    <source>
        <dbReference type="Proteomes" id="UP000515156"/>
    </source>
</evidence>
<dbReference type="OrthoDB" id="5964498at2759"/>
<keyword evidence="14" id="KW-1185">Reference proteome</keyword>
<feature type="domain" description="G-protein coupled receptors family 1 profile" evidence="13">
    <location>
        <begin position="41"/>
        <end position="237"/>
    </location>
</feature>
<evidence type="ECO:0000256" key="12">
    <source>
        <dbReference type="SAM" id="Phobius"/>
    </source>
</evidence>
<dbReference type="FunFam" id="1.20.1070.10:FF:000003">
    <property type="entry name" value="Olfactory receptor"/>
    <property type="match status" value="1"/>
</dbReference>
<feature type="transmembrane region" description="Helical" evidence="12">
    <location>
        <begin position="61"/>
        <end position="86"/>
    </location>
</feature>